<gene>
    <name evidence="2" type="ORF">VT50_0221800</name>
</gene>
<dbReference type="OrthoDB" id="3436275at2"/>
<name>A0A1V4D1Q3_9ACTN</name>
<dbReference type="AlphaFoldDB" id="A0A1V4D1Q3"/>
<evidence type="ECO:0000313" key="2">
    <source>
        <dbReference type="EMBL" id="OPF77167.1"/>
    </source>
</evidence>
<dbReference type="InterPro" id="IPR049244">
    <property type="entry name" value="DUF6879"/>
</dbReference>
<evidence type="ECO:0000313" key="3">
    <source>
        <dbReference type="Proteomes" id="UP000033615"/>
    </source>
</evidence>
<reference evidence="2" key="1">
    <citation type="submission" date="2016-12" db="EMBL/GenBank/DDBJ databases">
        <title>Genome sequence of Streptomyces antioxidans MUSC 164.</title>
        <authorList>
            <person name="Lee L.-H."/>
            <person name="Ser H.-L."/>
        </authorList>
    </citation>
    <scope>NUCLEOTIDE SEQUENCE [LARGE SCALE GENOMIC DNA]</scope>
    <source>
        <strain evidence="2">MUSC 164</strain>
    </source>
</reference>
<dbReference type="RefSeq" id="WP_046085160.1">
    <property type="nucleotide sequence ID" value="NZ_LAKD02000054.1"/>
</dbReference>
<organism evidence="2 3">
    <name type="scientific">Streptomyces antioxidans</name>
    <dbReference type="NCBI Taxonomy" id="1507734"/>
    <lineage>
        <taxon>Bacteria</taxon>
        <taxon>Bacillati</taxon>
        <taxon>Actinomycetota</taxon>
        <taxon>Actinomycetes</taxon>
        <taxon>Kitasatosporales</taxon>
        <taxon>Streptomycetaceae</taxon>
        <taxon>Streptomyces</taxon>
    </lineage>
</organism>
<accession>A0A1V4D1Q3</accession>
<comment type="caution">
    <text evidence="2">The sequence shown here is derived from an EMBL/GenBank/DDBJ whole genome shotgun (WGS) entry which is preliminary data.</text>
</comment>
<evidence type="ECO:0000259" key="1">
    <source>
        <dbReference type="Pfam" id="PF21806"/>
    </source>
</evidence>
<dbReference type="Proteomes" id="UP000033615">
    <property type="component" value="Unassembled WGS sequence"/>
</dbReference>
<proteinExistence type="predicted"/>
<dbReference type="EMBL" id="LAKD02000054">
    <property type="protein sequence ID" value="OPF77167.1"/>
    <property type="molecule type" value="Genomic_DNA"/>
</dbReference>
<keyword evidence="3" id="KW-1185">Reference proteome</keyword>
<sequence length="207" mass="24163">MLGLDGPRLDASQGETLPLDAYRRDFRERQWTIDGQDSWKLERGQHFREPGFASWEAFARGDWGESLRLIEEERDYLREFSQEVEDHRITLYRVRVVEEPIAPYLQWELHLLRLRAECGERIRVVGPEHLADLERSEPLPELLTLGDSTTYRIRYTDQGILDGAVRFTDTGITTRCRALTRDLYDAGEDLASYFAREVAQLPPPRPE</sequence>
<protein>
    <recommendedName>
        <fullName evidence="1">DUF6879 domain-containing protein</fullName>
    </recommendedName>
</protein>
<dbReference type="Pfam" id="PF21806">
    <property type="entry name" value="DUF6879"/>
    <property type="match status" value="1"/>
</dbReference>
<feature type="domain" description="DUF6879" evidence="1">
    <location>
        <begin position="36"/>
        <end position="195"/>
    </location>
</feature>